<keyword evidence="2" id="KW-1185">Reference proteome</keyword>
<accession>A0A1H7F5Z1</accession>
<name>A0A1H7F5Z1_STIAU</name>
<sequence>MRVRNGAGLVLAWVAVGCGGLQEPPREVKAQACPPGVASRTRVVNPPGTQPYTRLEGLTDAQGTLYFTVPWGGGTVLWRSNGTETGTVQVKVFPEGVFPDGAPAALGNTLFVPLYDRNTGMTQLWASDGTASGTRFVKDFTPGFYGDSLRSMATLNGRLVFFHEALQGTEVWSSDGTSEGTVLVASFPDVLNLYYNSIFQVGNALLFFRSQGGPTTLWRTDGTQAGTFSLKHLDAERVFISQVSLAKDQGLFILDDGPNREVWKTDGTAAGTLRLDTFGGYTSLRLLGRLGSKAYVASYSHLYSLSLSGGGRTLVTTLPVDNEDESPQVLRATISGEAIYFSVAITTLSSWPSDVRLWVTNGTAKGTRELRRLLPGTDMNESPVFATGTGSVLFLKSNGTDNTSRPWFTQGTAATTGQLANVNVRMVDGLGPEPFVRAGNRVFFPATDDTGLEQLWSVPATFTCPPGLTEPL</sequence>
<evidence type="ECO:0000313" key="1">
    <source>
        <dbReference type="EMBL" id="SEK21506.1"/>
    </source>
</evidence>
<organism evidence="1 2">
    <name type="scientific">Stigmatella aurantiaca</name>
    <dbReference type="NCBI Taxonomy" id="41"/>
    <lineage>
        <taxon>Bacteria</taxon>
        <taxon>Pseudomonadati</taxon>
        <taxon>Myxococcota</taxon>
        <taxon>Myxococcia</taxon>
        <taxon>Myxococcales</taxon>
        <taxon>Cystobacterineae</taxon>
        <taxon>Archangiaceae</taxon>
        <taxon>Stigmatella</taxon>
    </lineage>
</organism>
<dbReference type="PROSITE" id="PS51257">
    <property type="entry name" value="PROKAR_LIPOPROTEIN"/>
    <property type="match status" value="1"/>
</dbReference>
<dbReference type="AlphaFoldDB" id="A0A1H7F5Z1"/>
<gene>
    <name evidence="1" type="ORF">SAMN05444354_1012</name>
</gene>
<proteinExistence type="predicted"/>
<reference evidence="2" key="1">
    <citation type="submission" date="2016-10" db="EMBL/GenBank/DDBJ databases">
        <authorList>
            <person name="Varghese N."/>
            <person name="Submissions S."/>
        </authorList>
    </citation>
    <scope>NUCLEOTIDE SEQUENCE [LARGE SCALE GENOMIC DNA]</scope>
    <source>
        <strain evidence="2">DSM 17044</strain>
    </source>
</reference>
<dbReference type="OrthoDB" id="5242130at2"/>
<protein>
    <submittedName>
        <fullName evidence="1">ELWxxDGT repeat-containing protein</fullName>
    </submittedName>
</protein>
<dbReference type="EMBL" id="FOAP01000001">
    <property type="protein sequence ID" value="SEK21506.1"/>
    <property type="molecule type" value="Genomic_DNA"/>
</dbReference>
<evidence type="ECO:0000313" key="2">
    <source>
        <dbReference type="Proteomes" id="UP000182719"/>
    </source>
</evidence>
<dbReference type="Proteomes" id="UP000182719">
    <property type="component" value="Unassembled WGS sequence"/>
</dbReference>